<name>A0ABY5IM65_9FLAO</name>
<dbReference type="InterPro" id="IPR001433">
    <property type="entry name" value="OxRdtase_FAD/NAD-bd"/>
</dbReference>
<feature type="transmembrane region" description="Helical" evidence="3">
    <location>
        <begin position="172"/>
        <end position="195"/>
    </location>
</feature>
<dbReference type="PANTHER" id="PTHR19384">
    <property type="entry name" value="NITRIC OXIDE SYNTHASE-RELATED"/>
    <property type="match status" value="1"/>
</dbReference>
<feature type="transmembrane region" description="Helical" evidence="3">
    <location>
        <begin position="130"/>
        <end position="151"/>
    </location>
</feature>
<feature type="transmembrane region" description="Helical" evidence="3">
    <location>
        <begin position="299"/>
        <end position="324"/>
    </location>
</feature>
<dbReference type="PROSITE" id="PS50902">
    <property type="entry name" value="FLAVODOXIN_LIKE"/>
    <property type="match status" value="1"/>
</dbReference>
<evidence type="ECO:0000313" key="6">
    <source>
        <dbReference type="EMBL" id="UUC43902.1"/>
    </source>
</evidence>
<reference evidence="6" key="1">
    <citation type="submission" date="2022-07" db="EMBL/GenBank/DDBJ databases">
        <title>Isolation, identification, and degradation of a PFOSA degrading strain from sewage treatment plant.</title>
        <authorList>
            <person name="Zhang L."/>
            <person name="Huo Y."/>
        </authorList>
    </citation>
    <scope>NUCLEOTIDE SEQUENCE</scope>
    <source>
        <strain evidence="6">C1</strain>
    </source>
</reference>
<dbReference type="SUPFAM" id="SSF63380">
    <property type="entry name" value="Riboflavin synthase domain-like"/>
    <property type="match status" value="1"/>
</dbReference>
<dbReference type="InterPro" id="IPR008254">
    <property type="entry name" value="Flavodoxin/NO_synth"/>
</dbReference>
<keyword evidence="3" id="KW-0472">Membrane</keyword>
<feature type="domain" description="Flavodoxin-like" evidence="4">
    <location>
        <begin position="342"/>
        <end position="481"/>
    </location>
</feature>
<evidence type="ECO:0000259" key="4">
    <source>
        <dbReference type="PROSITE" id="PS50902"/>
    </source>
</evidence>
<dbReference type="Gene3D" id="3.40.50.360">
    <property type="match status" value="1"/>
</dbReference>
<dbReference type="Proteomes" id="UP001059844">
    <property type="component" value="Chromosome"/>
</dbReference>
<evidence type="ECO:0000259" key="5">
    <source>
        <dbReference type="PROSITE" id="PS51384"/>
    </source>
</evidence>
<sequence length="731" mass="82733">MTISIWRYSHLTLAVSSFLFIALASITGIVLAFEPVLQKTQPYREGDFNQITVAEMIPVLKKEYAEITDVTIDANQFVIAKVIDDNGNDTTIYVNPKTGKSLGTVPKENAFFQWVTTLHRSLFLHETGRIFIGITAFLLFLIATSGTVLVIQRQRGIKRFFQRIIKENFAQYYHVVLGRLTLIPILIITITGTYLSLVRFELVPSDTKITHKIDFDAIRSEPAGKPADFKVFKNMPLSEVQSIEFPFSEDVEDYYTFKLKDKELVVNQITGDILSEISYSKATIFSNLSLTLHTGRSSAVWAVILAIAAANILFFIYSGFVITLKRRGNRIRNKFKGDESRFIILVGSENGTTFRFANALQQQLLKQGEKSYITEMNNYTVFPNAEQLILITATYGLGDAPTNASKFLSLLEKFPQQQNVQFSVLGFGSRSYPDFCKFAYDINNTLNLQTWAQPLLDIHTVNDKSPDDFQRWMNLWSQTTAIPFSEPIPDFKLKPKQLQSFTVVSKTELAHTDGAFLIQLKPNKKQRFRSGDLLAIYPANDHRERLYSVGKVNHNLQLSVKLHTDGLGSSFLYHLKVGETFKGRISKNEHFHFPEKARKVIMISNGTGIAPFLGMLDENKNADCYLYCGFRGEASFALYNESIDGYLSKLQLKEVHIAYSREGEKQYVKDLLARDSEFIAATLKSGGVIMICGSLAMQQNVTALLEVICSEQNNVELGYYQSHDQILTDCY</sequence>
<evidence type="ECO:0000256" key="1">
    <source>
        <dbReference type="ARBA" id="ARBA00022630"/>
    </source>
</evidence>
<organism evidence="6 7">
    <name type="scientific">Flavobacterium cerinum</name>
    <dbReference type="NCBI Taxonomy" id="2502784"/>
    <lineage>
        <taxon>Bacteria</taxon>
        <taxon>Pseudomonadati</taxon>
        <taxon>Bacteroidota</taxon>
        <taxon>Flavobacteriia</taxon>
        <taxon>Flavobacteriales</taxon>
        <taxon>Flavobacteriaceae</taxon>
        <taxon>Flavobacterium</taxon>
    </lineage>
</organism>
<dbReference type="Pfam" id="PF00258">
    <property type="entry name" value="Flavodoxin_1"/>
    <property type="match status" value="1"/>
</dbReference>
<dbReference type="Pfam" id="PF03929">
    <property type="entry name" value="PepSY_TM"/>
    <property type="match status" value="1"/>
</dbReference>
<dbReference type="InterPro" id="IPR017927">
    <property type="entry name" value="FAD-bd_FR_type"/>
</dbReference>
<gene>
    <name evidence="6" type="ORF">NOX80_09675</name>
</gene>
<dbReference type="EMBL" id="CP101751">
    <property type="protein sequence ID" value="UUC43902.1"/>
    <property type="molecule type" value="Genomic_DNA"/>
</dbReference>
<keyword evidence="7" id="KW-1185">Reference proteome</keyword>
<dbReference type="EC" id="1.6.2.4" evidence="2"/>
<evidence type="ECO:0000313" key="7">
    <source>
        <dbReference type="Proteomes" id="UP001059844"/>
    </source>
</evidence>
<dbReference type="SUPFAM" id="SSF52343">
    <property type="entry name" value="Ferredoxin reductase-like, C-terminal NADP-linked domain"/>
    <property type="match status" value="1"/>
</dbReference>
<evidence type="ECO:0000256" key="2">
    <source>
        <dbReference type="ARBA" id="ARBA00023797"/>
    </source>
</evidence>
<dbReference type="InterPro" id="IPR001709">
    <property type="entry name" value="Flavoprot_Pyr_Nucl_cyt_Rdtase"/>
</dbReference>
<dbReference type="PANTHER" id="PTHR19384:SF17">
    <property type="entry name" value="NADPH--CYTOCHROME P450 REDUCTASE"/>
    <property type="match status" value="1"/>
</dbReference>
<evidence type="ECO:0000256" key="3">
    <source>
        <dbReference type="SAM" id="Phobius"/>
    </source>
</evidence>
<keyword evidence="3" id="KW-1133">Transmembrane helix</keyword>
<dbReference type="SUPFAM" id="SSF52218">
    <property type="entry name" value="Flavoproteins"/>
    <property type="match status" value="1"/>
</dbReference>
<dbReference type="InterPro" id="IPR039261">
    <property type="entry name" value="FNR_nucleotide-bd"/>
</dbReference>
<proteinExistence type="predicted"/>
<dbReference type="PRINTS" id="PR00371">
    <property type="entry name" value="FPNCR"/>
</dbReference>
<dbReference type="InterPro" id="IPR017938">
    <property type="entry name" value="Riboflavin_synthase-like_b-brl"/>
</dbReference>
<dbReference type="PROSITE" id="PS51384">
    <property type="entry name" value="FAD_FR"/>
    <property type="match status" value="1"/>
</dbReference>
<feature type="domain" description="FAD-binding FR-type" evidence="5">
    <location>
        <begin position="496"/>
        <end position="594"/>
    </location>
</feature>
<accession>A0ABY5IM65</accession>
<dbReference type="Pfam" id="PF00175">
    <property type="entry name" value="NAD_binding_1"/>
    <property type="match status" value="1"/>
</dbReference>
<keyword evidence="1" id="KW-0285">Flavoprotein</keyword>
<keyword evidence="3" id="KW-0812">Transmembrane</keyword>
<dbReference type="RefSeq" id="WP_256549571.1">
    <property type="nucleotide sequence ID" value="NZ_CP101751.1"/>
</dbReference>
<dbReference type="Gene3D" id="3.40.50.80">
    <property type="entry name" value="Nucleotide-binding domain of ferredoxin-NADP reductase (FNR) module"/>
    <property type="match status" value="1"/>
</dbReference>
<protein>
    <recommendedName>
        <fullName evidence="2">NADPH--hemoprotein reductase</fullName>
        <ecNumber evidence="2">1.6.2.4</ecNumber>
    </recommendedName>
</protein>
<dbReference type="InterPro" id="IPR029039">
    <property type="entry name" value="Flavoprotein-like_sf"/>
</dbReference>
<dbReference type="InterPro" id="IPR005625">
    <property type="entry name" value="PepSY-ass_TM"/>
</dbReference>